<evidence type="ECO:0000256" key="11">
    <source>
        <dbReference type="ARBA" id="ARBA00035025"/>
    </source>
</evidence>
<dbReference type="GO" id="GO:0005634">
    <property type="term" value="C:nucleus"/>
    <property type="evidence" value="ECO:0007669"/>
    <property type="project" value="TreeGrafter"/>
</dbReference>
<dbReference type="AlphaFoldDB" id="A0AAD9UXC1"/>
<accession>A0AAD9UXC1</accession>
<dbReference type="GO" id="GO:0090486">
    <property type="term" value="F:small RNA 2'-O-methyltransferase activity"/>
    <property type="evidence" value="ECO:0007669"/>
    <property type="project" value="UniProtKB-EC"/>
</dbReference>
<dbReference type="CDD" id="cd02440">
    <property type="entry name" value="AdoMet_MTases"/>
    <property type="match status" value="1"/>
</dbReference>
<proteinExistence type="inferred from homology"/>
<dbReference type="Gene3D" id="3.40.50.150">
    <property type="entry name" value="Vaccinia Virus protein VP39"/>
    <property type="match status" value="1"/>
</dbReference>
<dbReference type="GO" id="GO:0005737">
    <property type="term" value="C:cytoplasm"/>
    <property type="evidence" value="ECO:0007669"/>
    <property type="project" value="TreeGrafter"/>
</dbReference>
<dbReference type="GO" id="GO:0046872">
    <property type="term" value="F:metal ion binding"/>
    <property type="evidence" value="ECO:0007669"/>
    <property type="project" value="UniProtKB-KW"/>
</dbReference>
<dbReference type="EC" id="2.1.1.386" evidence="11"/>
<protein>
    <recommendedName>
        <fullName evidence="3">Small RNA 2'-O-methyltransferase</fullName>
        <ecNumber evidence="11">2.1.1.386</ecNumber>
    </recommendedName>
</protein>
<keyword evidence="6" id="KW-0949">S-adenosyl-L-methionine</keyword>
<dbReference type="SUPFAM" id="SSF53335">
    <property type="entry name" value="S-adenosyl-L-methionine-dependent methyltransferases"/>
    <property type="match status" value="1"/>
</dbReference>
<comment type="similarity">
    <text evidence="2">Belongs to the methyltransferase superfamily. HEN1 family.</text>
</comment>
<sequence length="544" mass="62688">MDVPKATACSHNEAPQDENESGVMKKHHEQTQLTEDEEAFQGPKFYPPVYRRRYAAVCELAKKHHSKKVLDFGCAEAKLVKVLINQESLTQLEEVVGVDIDRELLESNKFRIRPLTSDYLRPRNHPLKVSLYQGSVAEPDERFVDFDLISCIELIEHLEDDILHLMPQVIFGQLSPKIAIITTPNVEFNVLFPNFQGFRHHDHKFEWTRAQFQEWADIQARKYNYSVTFDGIGPGPEGTEHLGCCSQVAVFERISISSVVSTLQQPYSLVEEVEYPFRVDTRTEEDKIVQEVEYILWLLSFTKEDNDDIEEKVSDNFTLTNENDYTEEENEALNCCIKDDCTSGGEDDQVHVYSLEKLMSFPSLCKLCCDIQRLREILQDSSLFQLSEDGLGVLWQRPSHCWSSDGSETNWDDCGNDWVSQDSELNKFENWDDDPGSGVCDRYDLNSVNAENELTKQLCWNNSEDSCKLWNGKDWCEIDDEETEERVEDYFCGSFHYCDNRVVLQESEGSLSGDSDDDITDGLFWISPTKNDDEDEHLKAKKNT</sequence>
<evidence type="ECO:0000256" key="13">
    <source>
        <dbReference type="SAM" id="MobiDB-lite"/>
    </source>
</evidence>
<reference evidence="14" key="2">
    <citation type="journal article" date="2023" name="Science">
        <title>Genomic signatures of disease resistance in endangered staghorn corals.</title>
        <authorList>
            <person name="Vollmer S.V."/>
            <person name="Selwyn J.D."/>
            <person name="Despard B.A."/>
            <person name="Roesel C.L."/>
        </authorList>
    </citation>
    <scope>NUCLEOTIDE SEQUENCE</scope>
    <source>
        <strain evidence="14">K2</strain>
    </source>
</reference>
<evidence type="ECO:0000256" key="1">
    <source>
        <dbReference type="ARBA" id="ARBA00001946"/>
    </source>
</evidence>
<evidence type="ECO:0000256" key="8">
    <source>
        <dbReference type="ARBA" id="ARBA00022842"/>
    </source>
</evidence>
<reference evidence="14" key="1">
    <citation type="journal article" date="2023" name="G3 (Bethesda)">
        <title>Whole genome assembly and annotation of the endangered Caribbean coral Acropora cervicornis.</title>
        <authorList>
            <person name="Selwyn J.D."/>
            <person name="Vollmer S.V."/>
        </authorList>
    </citation>
    <scope>NUCLEOTIDE SEQUENCE</scope>
    <source>
        <strain evidence="14">K2</strain>
    </source>
</reference>
<evidence type="ECO:0000256" key="3">
    <source>
        <dbReference type="ARBA" id="ARBA00021330"/>
    </source>
</evidence>
<dbReference type="FunFam" id="3.40.50.150:FF:000124">
    <property type="entry name" value="HEN methyltransferase 1"/>
    <property type="match status" value="1"/>
</dbReference>
<dbReference type="EMBL" id="JARQWQ010000079">
    <property type="protein sequence ID" value="KAK2553202.1"/>
    <property type="molecule type" value="Genomic_DNA"/>
</dbReference>
<gene>
    <name evidence="14" type="ORF">P5673_025398</name>
</gene>
<dbReference type="PANTHER" id="PTHR21404:SF3">
    <property type="entry name" value="SMALL RNA 2'-O-METHYLTRANSFERASE"/>
    <property type="match status" value="1"/>
</dbReference>
<comment type="caution">
    <text evidence="14">The sequence shown here is derived from an EMBL/GenBank/DDBJ whole genome shotgun (WGS) entry which is preliminary data.</text>
</comment>
<dbReference type="GO" id="GO:0034587">
    <property type="term" value="P:piRNA processing"/>
    <property type="evidence" value="ECO:0007669"/>
    <property type="project" value="TreeGrafter"/>
</dbReference>
<evidence type="ECO:0000256" key="6">
    <source>
        <dbReference type="ARBA" id="ARBA00022691"/>
    </source>
</evidence>
<evidence type="ECO:0000256" key="9">
    <source>
        <dbReference type="ARBA" id="ARBA00022884"/>
    </source>
</evidence>
<evidence type="ECO:0000256" key="12">
    <source>
        <dbReference type="ARBA" id="ARBA00048418"/>
    </source>
</evidence>
<evidence type="ECO:0000256" key="7">
    <source>
        <dbReference type="ARBA" id="ARBA00022723"/>
    </source>
</evidence>
<evidence type="ECO:0000313" key="14">
    <source>
        <dbReference type="EMBL" id="KAK2553202.1"/>
    </source>
</evidence>
<dbReference type="Proteomes" id="UP001249851">
    <property type="component" value="Unassembled WGS sequence"/>
</dbReference>
<evidence type="ECO:0000256" key="5">
    <source>
        <dbReference type="ARBA" id="ARBA00022679"/>
    </source>
</evidence>
<dbReference type="GO" id="GO:0030422">
    <property type="term" value="P:siRNA processing"/>
    <property type="evidence" value="ECO:0007669"/>
    <property type="project" value="TreeGrafter"/>
</dbReference>
<evidence type="ECO:0000256" key="10">
    <source>
        <dbReference type="ARBA" id="ARBA00023158"/>
    </source>
</evidence>
<organism evidence="14 15">
    <name type="scientific">Acropora cervicornis</name>
    <name type="common">Staghorn coral</name>
    <dbReference type="NCBI Taxonomy" id="6130"/>
    <lineage>
        <taxon>Eukaryota</taxon>
        <taxon>Metazoa</taxon>
        <taxon>Cnidaria</taxon>
        <taxon>Anthozoa</taxon>
        <taxon>Hexacorallia</taxon>
        <taxon>Scleractinia</taxon>
        <taxon>Astrocoeniina</taxon>
        <taxon>Acroporidae</taxon>
        <taxon>Acropora</taxon>
    </lineage>
</organism>
<keyword evidence="7" id="KW-0479">Metal-binding</keyword>
<name>A0AAD9UXC1_ACRCE</name>
<comment type="catalytic activity">
    <reaction evidence="12">
        <text>small RNA 3'-end nucleotide + S-adenosyl-L-methionine = small RNA 3'-end 2'-O-methylnucleotide + S-adenosyl-L-homocysteine + H(+)</text>
        <dbReference type="Rhea" id="RHEA:37887"/>
        <dbReference type="Rhea" id="RHEA-COMP:10415"/>
        <dbReference type="Rhea" id="RHEA-COMP:10416"/>
        <dbReference type="ChEBI" id="CHEBI:15378"/>
        <dbReference type="ChEBI" id="CHEBI:57856"/>
        <dbReference type="ChEBI" id="CHEBI:59789"/>
        <dbReference type="ChEBI" id="CHEBI:74896"/>
        <dbReference type="ChEBI" id="CHEBI:74898"/>
        <dbReference type="EC" id="2.1.1.386"/>
    </reaction>
</comment>
<comment type="cofactor">
    <cofactor evidence="1">
        <name>Mg(2+)</name>
        <dbReference type="ChEBI" id="CHEBI:18420"/>
    </cofactor>
</comment>
<feature type="region of interest" description="Disordered" evidence="13">
    <location>
        <begin position="508"/>
        <end position="544"/>
    </location>
</feature>
<keyword evidence="4" id="KW-0489">Methyltransferase</keyword>
<feature type="region of interest" description="Disordered" evidence="13">
    <location>
        <begin position="1"/>
        <end position="38"/>
    </location>
</feature>
<dbReference type="GO" id="GO:0003723">
    <property type="term" value="F:RNA binding"/>
    <property type="evidence" value="ECO:0007669"/>
    <property type="project" value="UniProtKB-KW"/>
</dbReference>
<keyword evidence="8" id="KW-0460">Magnesium</keyword>
<keyword evidence="10" id="KW-0943">RNA-mediated gene silencing</keyword>
<dbReference type="InterPro" id="IPR029063">
    <property type="entry name" value="SAM-dependent_MTases_sf"/>
</dbReference>
<keyword evidence="5" id="KW-0808">Transferase</keyword>
<dbReference type="Pfam" id="PF13489">
    <property type="entry name" value="Methyltransf_23"/>
    <property type="match status" value="1"/>
</dbReference>
<keyword evidence="9" id="KW-0694">RNA-binding</keyword>
<keyword evidence="15" id="KW-1185">Reference proteome</keyword>
<evidence type="ECO:0000256" key="4">
    <source>
        <dbReference type="ARBA" id="ARBA00022603"/>
    </source>
</evidence>
<evidence type="ECO:0000313" key="15">
    <source>
        <dbReference type="Proteomes" id="UP001249851"/>
    </source>
</evidence>
<dbReference type="GO" id="GO:0001510">
    <property type="term" value="P:RNA methylation"/>
    <property type="evidence" value="ECO:0007669"/>
    <property type="project" value="InterPro"/>
</dbReference>
<dbReference type="InterPro" id="IPR026610">
    <property type="entry name" value="Hen1"/>
</dbReference>
<dbReference type="PANTHER" id="PTHR21404">
    <property type="entry name" value="HEN1"/>
    <property type="match status" value="1"/>
</dbReference>
<evidence type="ECO:0000256" key="2">
    <source>
        <dbReference type="ARBA" id="ARBA00009026"/>
    </source>
</evidence>